<dbReference type="PIRSF" id="PIRSF029745">
    <property type="entry name" value="FhaC"/>
    <property type="match status" value="1"/>
</dbReference>
<keyword evidence="4" id="KW-1134">Transmembrane beta strand</keyword>
<dbReference type="InterPro" id="IPR051544">
    <property type="entry name" value="TPS_OM_transporter"/>
</dbReference>
<organism evidence="10 11">
    <name type="scientific">Providencia rettgeri</name>
    <dbReference type="NCBI Taxonomy" id="587"/>
    <lineage>
        <taxon>Bacteria</taxon>
        <taxon>Pseudomonadati</taxon>
        <taxon>Pseudomonadota</taxon>
        <taxon>Gammaproteobacteria</taxon>
        <taxon>Enterobacterales</taxon>
        <taxon>Morganellaceae</taxon>
        <taxon>Providencia</taxon>
    </lineage>
</organism>
<evidence type="ECO:0000259" key="9">
    <source>
        <dbReference type="PROSITE" id="PS51779"/>
    </source>
</evidence>
<dbReference type="PROSITE" id="PS51779">
    <property type="entry name" value="POTRA"/>
    <property type="match status" value="1"/>
</dbReference>
<comment type="similarity">
    <text evidence="2">Belongs to the TPS (TC 1.B.20) family.</text>
</comment>
<dbReference type="AlphaFoldDB" id="A0A264VQT6"/>
<comment type="caution">
    <text evidence="10">The sequence shown here is derived from an EMBL/GenBank/DDBJ whole genome shotgun (WGS) entry which is preliminary data.</text>
</comment>
<evidence type="ECO:0000313" key="10">
    <source>
        <dbReference type="EMBL" id="OZS73642.1"/>
    </source>
</evidence>
<dbReference type="Pfam" id="PF17287">
    <property type="entry name" value="POTRA_3"/>
    <property type="match status" value="1"/>
</dbReference>
<dbReference type="InterPro" id="IPR005565">
    <property type="entry name" value="Hemolysn_activator_HlyB_C"/>
</dbReference>
<dbReference type="PANTHER" id="PTHR34597:SF3">
    <property type="entry name" value="OUTER MEMBRANE TRANSPORTER CDIB"/>
    <property type="match status" value="1"/>
</dbReference>
<reference evidence="10 11" key="1">
    <citation type="submission" date="2017-07" db="EMBL/GenBank/DDBJ databases">
        <title>blaIMP-27 on transferable plasmids in Proteus mirabilis and Providencia rettgeri.</title>
        <authorList>
            <person name="Potter R."/>
        </authorList>
    </citation>
    <scope>NUCLEOTIDE SEQUENCE [LARGE SCALE GENOMIC DNA]</scope>
    <source>
        <strain evidence="10 11">PR1</strain>
    </source>
</reference>
<gene>
    <name evidence="10" type="ORF">CHI95_16090</name>
</gene>
<evidence type="ECO:0000256" key="2">
    <source>
        <dbReference type="ARBA" id="ARBA00009055"/>
    </source>
</evidence>
<name>A0A264VQT6_PRORE</name>
<dbReference type="InterPro" id="IPR035251">
    <property type="entry name" value="ShlB_POTRA"/>
</dbReference>
<dbReference type="InterPro" id="IPR013686">
    <property type="entry name" value="Polypept-transport_assoc_ShlB"/>
</dbReference>
<dbReference type="Proteomes" id="UP000216001">
    <property type="component" value="Unassembled WGS sequence"/>
</dbReference>
<dbReference type="InterPro" id="IPR034746">
    <property type="entry name" value="POTRA"/>
</dbReference>
<dbReference type="STRING" id="587.RB151_008160"/>
<dbReference type="GO" id="GO:0098046">
    <property type="term" value="C:type V protein secretion system complex"/>
    <property type="evidence" value="ECO:0007669"/>
    <property type="project" value="TreeGrafter"/>
</dbReference>
<dbReference type="EMBL" id="NOWC01000020">
    <property type="protein sequence ID" value="OZS73642.1"/>
    <property type="molecule type" value="Genomic_DNA"/>
</dbReference>
<evidence type="ECO:0000256" key="1">
    <source>
        <dbReference type="ARBA" id="ARBA00004442"/>
    </source>
</evidence>
<dbReference type="GO" id="GO:0046819">
    <property type="term" value="P:protein secretion by the type V secretion system"/>
    <property type="evidence" value="ECO:0007669"/>
    <property type="project" value="TreeGrafter"/>
</dbReference>
<feature type="domain" description="POTRA" evidence="9">
    <location>
        <begin position="112"/>
        <end position="187"/>
    </location>
</feature>
<evidence type="ECO:0000256" key="4">
    <source>
        <dbReference type="ARBA" id="ARBA00022452"/>
    </source>
</evidence>
<evidence type="ECO:0000256" key="6">
    <source>
        <dbReference type="ARBA" id="ARBA00022927"/>
    </source>
</evidence>
<proteinExistence type="inferred from homology"/>
<evidence type="ECO:0000256" key="8">
    <source>
        <dbReference type="ARBA" id="ARBA00023237"/>
    </source>
</evidence>
<evidence type="ECO:0000256" key="5">
    <source>
        <dbReference type="ARBA" id="ARBA00022692"/>
    </source>
</evidence>
<dbReference type="Pfam" id="PF08479">
    <property type="entry name" value="POTRA_2"/>
    <property type="match status" value="1"/>
</dbReference>
<dbReference type="Gene3D" id="3.10.20.310">
    <property type="entry name" value="membrane protein fhac"/>
    <property type="match status" value="1"/>
</dbReference>
<dbReference type="PANTHER" id="PTHR34597">
    <property type="entry name" value="SLR1661 PROTEIN"/>
    <property type="match status" value="1"/>
</dbReference>
<evidence type="ECO:0000256" key="3">
    <source>
        <dbReference type="ARBA" id="ARBA00022448"/>
    </source>
</evidence>
<dbReference type="InterPro" id="IPR027282">
    <property type="entry name" value="TPS"/>
</dbReference>
<dbReference type="GO" id="GO:0008320">
    <property type="term" value="F:protein transmembrane transporter activity"/>
    <property type="evidence" value="ECO:0007669"/>
    <property type="project" value="TreeGrafter"/>
</dbReference>
<keyword evidence="8" id="KW-0998">Cell outer membrane</keyword>
<dbReference type="Gene3D" id="2.40.160.50">
    <property type="entry name" value="membrane protein fhac: a member of the omp85/tpsb transporter family"/>
    <property type="match status" value="1"/>
</dbReference>
<evidence type="ECO:0000256" key="7">
    <source>
        <dbReference type="ARBA" id="ARBA00023136"/>
    </source>
</evidence>
<sequence length="593" mass="67475">MKVLIFSHGGFFYLKTVNENKLHYGKFTVRNENLDNMTKYQIIWRLLYLSLFMISPYGYTENQLFPSTNESIQFEQKQRLESELTQRNLLEKHNVITVDDTFSKHGQDEICFPVDKIQFVGATQLTSKTQTKLTSPYLKHCLTLGEIHKLTKHVTNYYIEQGFITSQAIIPEQDLSSHHLAIQMIEGKIETIEIENSPKRLAHQIFPHQQGKILNLRHIEQGLEQLNRLSSAKYTIDIQPGSQNGYSRIIIHQQGKKWPITGQLNFDNSGMKATGKQLITGGLTVDSPLGFGEQWSVSANTDMDGSTSHHNRYIVANVNVPYGYWSYRYQFYRNSTLQPFYASGQQYRYEGKNTNQQFDVSRLIYRDGKQRLTLQGSLKHKNARTQLASQTLSISSPTLTSLSFTPQYSTALGQGYFTLNPAAEWGISAFGASPDTLAKDSPRSHYRKFSLSSSYQYFFANGLTYLTSFYSQYSPDNLYGIERISIGGQYSVRGYHEQSLSGNRGGYWRNEINKDIANTAIGQLRFIGALDYGFIASDTYHVEHDTLAGGAVGLSFTGNSPIYSQFLLSKPLHYPSQLKPDNWSAYWSVSFSL</sequence>
<accession>A0A264VQT6</accession>
<dbReference type="Pfam" id="PF03865">
    <property type="entry name" value="ShlB"/>
    <property type="match status" value="1"/>
</dbReference>
<keyword evidence="5" id="KW-0812">Transmembrane</keyword>
<dbReference type="GO" id="GO:0009279">
    <property type="term" value="C:cell outer membrane"/>
    <property type="evidence" value="ECO:0007669"/>
    <property type="project" value="UniProtKB-SubCell"/>
</dbReference>
<dbReference type="RefSeq" id="WP_094962177.1">
    <property type="nucleotide sequence ID" value="NZ_NOWC01000020.1"/>
</dbReference>
<evidence type="ECO:0000313" key="11">
    <source>
        <dbReference type="Proteomes" id="UP000216001"/>
    </source>
</evidence>
<protein>
    <recommendedName>
        <fullName evidence="9">POTRA domain-containing protein</fullName>
    </recommendedName>
</protein>
<keyword evidence="6" id="KW-0653">Protein transport</keyword>
<comment type="subcellular location">
    <subcellularLocation>
        <location evidence="1">Cell outer membrane</location>
    </subcellularLocation>
</comment>
<keyword evidence="7" id="KW-0472">Membrane</keyword>
<keyword evidence="3" id="KW-0813">Transport</keyword>